<organism evidence="4 5">
    <name type="scientific">Corynebacterium choanae</name>
    <dbReference type="NCBI Taxonomy" id="1862358"/>
    <lineage>
        <taxon>Bacteria</taxon>
        <taxon>Bacillati</taxon>
        <taxon>Actinomycetota</taxon>
        <taxon>Actinomycetes</taxon>
        <taxon>Mycobacteriales</taxon>
        <taxon>Corynebacteriaceae</taxon>
        <taxon>Corynebacterium</taxon>
    </lineage>
</organism>
<dbReference type="EMBL" id="CP033896">
    <property type="protein sequence ID" value="AZA14603.1"/>
    <property type="molecule type" value="Genomic_DNA"/>
</dbReference>
<dbReference type="PANTHER" id="PTHR21343">
    <property type="entry name" value="DETHIOBIOTIN SYNTHETASE"/>
    <property type="match status" value="1"/>
</dbReference>
<dbReference type="PANTHER" id="PTHR21343:SF9">
    <property type="entry name" value="LIPID II ISOGLUTAMINYL SYNTHASE (GLUTAMINE-HYDROLYZING) SUBUNIT GATD"/>
    <property type="match status" value="1"/>
</dbReference>
<evidence type="ECO:0000313" key="5">
    <source>
        <dbReference type="Proteomes" id="UP000269019"/>
    </source>
</evidence>
<dbReference type="GO" id="GO:0008360">
    <property type="term" value="P:regulation of cell shape"/>
    <property type="evidence" value="ECO:0007669"/>
    <property type="project" value="UniProtKB-KW"/>
</dbReference>
<dbReference type="GO" id="GO:0004359">
    <property type="term" value="F:glutaminase activity"/>
    <property type="evidence" value="ECO:0007669"/>
    <property type="project" value="UniProtKB-UniRule"/>
</dbReference>
<dbReference type="GO" id="GO:0071555">
    <property type="term" value="P:cell wall organization"/>
    <property type="evidence" value="ECO:0007669"/>
    <property type="project" value="UniProtKB-KW"/>
</dbReference>
<feature type="domain" description="CobB/CobQ-like glutamine amidotransferase" evidence="3">
    <location>
        <begin position="6"/>
        <end position="214"/>
    </location>
</feature>
<keyword evidence="5" id="KW-1185">Reference proteome</keyword>
<feature type="binding site" evidence="2">
    <location>
        <position position="125"/>
    </location>
    <ligand>
        <name>substrate</name>
    </ligand>
</feature>
<dbReference type="SUPFAM" id="SSF52317">
    <property type="entry name" value="Class I glutamine amidotransferase-like"/>
    <property type="match status" value="1"/>
</dbReference>
<dbReference type="Proteomes" id="UP000269019">
    <property type="component" value="Chromosome"/>
</dbReference>
<dbReference type="KEGG" id="ccho:CCHOA_11130"/>
<comment type="catalytic activity">
    <reaction evidence="2">
        <text>beta-D-GlcNAc-(1-&gt;4)-Mur2Ac(oyl-L-Ala-gamma-D-Glu-L-Lys-D-Ala-D-Ala)-di-trans,octa-cis-undecaprenyl diphosphate + L-glutamine + ATP + H2O = beta-D-GlcNAc-(1-&gt;4)-Mur2Ac(oyl-L-Ala-D-isoglutaminyl-L-Lys-D-Ala-D-Ala)-di-trans,octa-cis-undecaprenyl diphosphate + L-glutamate + ADP + phosphate + H(+)</text>
        <dbReference type="Rhea" id="RHEA:57928"/>
        <dbReference type="ChEBI" id="CHEBI:15377"/>
        <dbReference type="ChEBI" id="CHEBI:15378"/>
        <dbReference type="ChEBI" id="CHEBI:29985"/>
        <dbReference type="ChEBI" id="CHEBI:30616"/>
        <dbReference type="ChEBI" id="CHEBI:43474"/>
        <dbReference type="ChEBI" id="CHEBI:58359"/>
        <dbReference type="ChEBI" id="CHEBI:60033"/>
        <dbReference type="ChEBI" id="CHEBI:62233"/>
        <dbReference type="ChEBI" id="CHEBI:456216"/>
        <dbReference type="EC" id="6.3.5.13"/>
    </reaction>
</comment>
<dbReference type="GO" id="GO:0009252">
    <property type="term" value="P:peptidoglycan biosynthetic process"/>
    <property type="evidence" value="ECO:0007669"/>
    <property type="project" value="UniProtKB-UniRule"/>
</dbReference>
<dbReference type="CDD" id="cd01750">
    <property type="entry name" value="GATase1_CobQ"/>
    <property type="match status" value="1"/>
</dbReference>
<dbReference type="InterPro" id="IPR011698">
    <property type="entry name" value="GATase_3"/>
</dbReference>
<dbReference type="EC" id="3.5.1.2" evidence="2"/>
<comment type="similarity">
    <text evidence="2">Belongs to the CobB/CobQ family. GatD subfamily.</text>
</comment>
<dbReference type="PROSITE" id="PS51274">
    <property type="entry name" value="GATASE_COBBQ"/>
    <property type="match status" value="1"/>
</dbReference>
<dbReference type="GO" id="GO:0140282">
    <property type="term" value="F:carbon-nitrogen ligase activity on lipid II"/>
    <property type="evidence" value="ECO:0007669"/>
    <property type="project" value="UniProtKB-UniRule"/>
</dbReference>
<dbReference type="OrthoDB" id="9782045at2"/>
<reference evidence="4 5" key="1">
    <citation type="submission" date="2018-11" db="EMBL/GenBank/DDBJ databases">
        <authorList>
            <person name="Kleinhagauer T."/>
            <person name="Glaeser S.P."/>
            <person name="Spergser J."/>
            <person name="Ruckert C."/>
            <person name="Kaempfer P."/>
            <person name="Busse H.-J."/>
        </authorList>
    </citation>
    <scope>NUCLEOTIDE SEQUENCE [LARGE SCALE GENOMIC DNA]</scope>
    <source>
        <strain evidence="4 5">200CH</strain>
    </source>
</reference>
<keyword evidence="2" id="KW-0436">Ligase</keyword>
<feature type="active site" evidence="2">
    <location>
        <position position="207"/>
    </location>
</feature>
<evidence type="ECO:0000256" key="1">
    <source>
        <dbReference type="ARBA" id="ARBA00022962"/>
    </source>
</evidence>
<comment type="pathway">
    <text evidence="2">Cell wall biogenesis; peptidoglycan biosynthesis.</text>
</comment>
<name>A0A3G6JA06_9CORY</name>
<keyword evidence="2" id="KW-0133">Cell shape</keyword>
<keyword evidence="1 2" id="KW-0315">Glutamine amidotransferase</keyword>
<dbReference type="Pfam" id="PF07685">
    <property type="entry name" value="GATase_3"/>
    <property type="match status" value="1"/>
</dbReference>
<proteinExistence type="inferred from homology"/>
<evidence type="ECO:0000313" key="4">
    <source>
        <dbReference type="EMBL" id="AZA14603.1"/>
    </source>
</evidence>
<keyword evidence="2" id="KW-0573">Peptidoglycan synthesis</keyword>
<dbReference type="RefSeq" id="WP_123930171.1">
    <property type="nucleotide sequence ID" value="NZ_CP033896.1"/>
</dbReference>
<dbReference type="UniPathway" id="UPA00219"/>
<protein>
    <recommendedName>
        <fullName evidence="2">Lipid II isoglutaminyl synthase (glutamine-hydrolyzing) subunit GatD</fullName>
        <ecNumber evidence="2">6.3.5.13</ecNumber>
    </recommendedName>
    <alternativeName>
        <fullName evidence="2">Lipid II isoglutaminyl synthase glutaminase subunit</fullName>
        <ecNumber evidence="2">3.5.1.2</ecNumber>
    </alternativeName>
</protein>
<dbReference type="InterPro" id="IPR033949">
    <property type="entry name" value="CobQ_GATase1"/>
</dbReference>
<dbReference type="Gene3D" id="3.40.50.880">
    <property type="match status" value="1"/>
</dbReference>
<accession>A0A3G6JA06</accession>
<gene>
    <name evidence="2" type="primary">gatD</name>
    <name evidence="4" type="ORF">CCHOA_11130</name>
</gene>
<keyword evidence="2" id="KW-0378">Hydrolase</keyword>
<evidence type="ECO:0000256" key="2">
    <source>
        <dbReference type="HAMAP-Rule" id="MF_02213"/>
    </source>
</evidence>
<dbReference type="InterPro" id="IPR043702">
    <property type="entry name" value="Lipid_II_synth_GatD"/>
</dbReference>
<dbReference type="GO" id="GO:0009236">
    <property type="term" value="P:cobalamin biosynthetic process"/>
    <property type="evidence" value="ECO:0007669"/>
    <property type="project" value="InterPro"/>
</dbReference>
<comment type="catalytic activity">
    <reaction evidence="2">
        <text>L-glutamine + H2O = L-glutamate + NH4(+)</text>
        <dbReference type="Rhea" id="RHEA:15889"/>
        <dbReference type="ChEBI" id="CHEBI:15377"/>
        <dbReference type="ChEBI" id="CHEBI:28938"/>
        <dbReference type="ChEBI" id="CHEBI:29985"/>
        <dbReference type="ChEBI" id="CHEBI:58359"/>
        <dbReference type="EC" id="3.5.1.2"/>
    </reaction>
</comment>
<evidence type="ECO:0000259" key="3">
    <source>
        <dbReference type="Pfam" id="PF07685"/>
    </source>
</evidence>
<feature type="active site" description="Nucleophile" evidence="2">
    <location>
        <position position="92"/>
    </location>
</feature>
<comment type="function">
    <text evidence="2">The lipid II isoglutaminyl synthase complex catalyzes the formation of alpha-D-isoglutamine in the cell wall lipid II stem peptide. The GatD subunit catalyzes the hydrolysis of glutamine to glutamate and ammonia. The resulting ammonia molecule is channeled to the active site of MurT.</text>
</comment>
<keyword evidence="2" id="KW-0961">Cell wall biogenesis/degradation</keyword>
<dbReference type="HAMAP" id="MF_02213">
    <property type="entry name" value="Lipid_II_synth_GatD"/>
    <property type="match status" value="1"/>
</dbReference>
<sequence length="254" mass="26249">MSTLSIGLLLPEVLGTYGDDGNARVLQVRAKQRGIDAQILPINLGDGVPELLDIYLIGGGEDTAQIIACEYLQQHPGLYRAAENGTPILSICAGMQILGQQFRAAGRMVDGLGLLDITTGTMAARAIGEVVTTPTGVGVTAELTEALTGFENHMGATLLGENAKPLGTLARGVGNTDQQAAATTSDPAFQVSAEGVVQGSIIATYMHGPALARNPQLADLLLANATGVPLRSLAPCPGDERIAQLRSERLAAKA</sequence>
<dbReference type="EC" id="6.3.5.13" evidence="2"/>
<dbReference type="AlphaFoldDB" id="A0A3G6JA06"/>
<comment type="subunit">
    <text evidence="2">Forms a heterodimer with MurT.</text>
</comment>
<dbReference type="InterPro" id="IPR029062">
    <property type="entry name" value="Class_I_gatase-like"/>
</dbReference>